<accession>A0A1T4VP57</accession>
<keyword evidence="5" id="KW-0520">NAD</keyword>
<evidence type="ECO:0000256" key="3">
    <source>
        <dbReference type="ARBA" id="ARBA00022833"/>
    </source>
</evidence>
<dbReference type="PANTHER" id="PTHR21256">
    <property type="entry name" value="HISTIDINOL DEHYDROGENASE HDH"/>
    <property type="match status" value="1"/>
</dbReference>
<dbReference type="EMBL" id="FUYA01000002">
    <property type="protein sequence ID" value="SKA66736.1"/>
    <property type="molecule type" value="Genomic_DNA"/>
</dbReference>
<evidence type="ECO:0000256" key="9">
    <source>
        <dbReference type="PIRSR" id="PIRSR000099-4"/>
    </source>
</evidence>
<dbReference type="NCBIfam" id="TIGR00069">
    <property type="entry name" value="hisD"/>
    <property type="match status" value="1"/>
</dbReference>
<dbReference type="RefSeq" id="WP_078683974.1">
    <property type="nucleotide sequence ID" value="NZ_FUYA01000002.1"/>
</dbReference>
<dbReference type="FunFam" id="3.40.50.1980:FF:000001">
    <property type="entry name" value="Histidinol dehydrogenase"/>
    <property type="match status" value="1"/>
</dbReference>
<feature type="binding site" evidence="5 8">
    <location>
        <position position="420"/>
    </location>
    <ligand>
        <name>substrate</name>
    </ligand>
</feature>
<dbReference type="EC" id="1.1.1.23" evidence="5"/>
<keyword evidence="4 5" id="KW-0560">Oxidoreductase</keyword>
<organism evidence="11 12">
    <name type="scientific">Desulfobaculum bizertense DSM 18034</name>
    <dbReference type="NCBI Taxonomy" id="1121442"/>
    <lineage>
        <taxon>Bacteria</taxon>
        <taxon>Pseudomonadati</taxon>
        <taxon>Thermodesulfobacteriota</taxon>
        <taxon>Desulfovibrionia</taxon>
        <taxon>Desulfovibrionales</taxon>
        <taxon>Desulfovibrionaceae</taxon>
        <taxon>Desulfobaculum</taxon>
    </lineage>
</organism>
<feature type="active site" description="Proton acceptor" evidence="5 7">
    <location>
        <position position="332"/>
    </location>
</feature>
<dbReference type="GO" id="GO:0008270">
    <property type="term" value="F:zinc ion binding"/>
    <property type="evidence" value="ECO:0007669"/>
    <property type="project" value="UniProtKB-UniRule"/>
</dbReference>
<dbReference type="Gene3D" id="3.40.50.1980">
    <property type="entry name" value="Nitrogenase molybdenum iron protein domain"/>
    <property type="match status" value="2"/>
</dbReference>
<dbReference type="OrthoDB" id="9805269at2"/>
<evidence type="ECO:0000313" key="11">
    <source>
        <dbReference type="EMBL" id="SKA66736.1"/>
    </source>
</evidence>
<name>A0A1T4VP57_9BACT</name>
<keyword evidence="3 5" id="KW-0862">Zinc</keyword>
<dbReference type="Pfam" id="PF00815">
    <property type="entry name" value="Histidinol_dh"/>
    <property type="match status" value="1"/>
</dbReference>
<dbReference type="CDD" id="cd06572">
    <property type="entry name" value="Histidinol_dh"/>
    <property type="match status" value="1"/>
</dbReference>
<dbReference type="SUPFAM" id="SSF53720">
    <property type="entry name" value="ALDH-like"/>
    <property type="match status" value="1"/>
</dbReference>
<dbReference type="STRING" id="1121442.SAMN02745702_00659"/>
<feature type="binding site" evidence="5 9">
    <location>
        <position position="267"/>
    </location>
    <ligand>
        <name>Zn(2+)</name>
        <dbReference type="ChEBI" id="CHEBI:29105"/>
    </ligand>
</feature>
<comment type="cofactor">
    <cofactor evidence="5 9">
        <name>Zn(2+)</name>
        <dbReference type="ChEBI" id="CHEBI:29105"/>
    </cofactor>
    <text evidence="5 9">Binds 1 zinc ion per subunit.</text>
</comment>
<dbReference type="Gene3D" id="1.20.5.1300">
    <property type="match status" value="1"/>
</dbReference>
<keyword evidence="5" id="KW-0368">Histidine biosynthesis</keyword>
<dbReference type="InterPro" id="IPR012131">
    <property type="entry name" value="Hstdl_DH"/>
</dbReference>
<dbReference type="AlphaFoldDB" id="A0A1T4VP57"/>
<evidence type="ECO:0000256" key="7">
    <source>
        <dbReference type="PIRSR" id="PIRSR000099-1"/>
    </source>
</evidence>
<reference evidence="11 12" key="1">
    <citation type="submission" date="2017-02" db="EMBL/GenBank/DDBJ databases">
        <authorList>
            <person name="Peterson S.W."/>
        </authorList>
    </citation>
    <scope>NUCLEOTIDE SEQUENCE [LARGE SCALE GENOMIC DNA]</scope>
    <source>
        <strain evidence="11 12">DSM 18034</strain>
    </source>
</reference>
<dbReference type="PRINTS" id="PR00083">
    <property type="entry name" value="HOLDHDRGNASE"/>
</dbReference>
<gene>
    <name evidence="5" type="primary">hisD</name>
    <name evidence="11" type="ORF">SAMN02745702_00659</name>
</gene>
<feature type="binding site" evidence="5 8">
    <location>
        <position position="267"/>
    </location>
    <ligand>
        <name>substrate</name>
    </ligand>
</feature>
<keyword evidence="12" id="KW-1185">Reference proteome</keyword>
<comment type="function">
    <text evidence="5">Catalyzes the sequential NAD-dependent oxidations of L-histidinol to L-histidinaldehyde and then to L-histidine.</text>
</comment>
<dbReference type="UniPathway" id="UPA00031">
    <property type="reaction ID" value="UER00014"/>
</dbReference>
<feature type="binding site" evidence="5 8">
    <location>
        <position position="333"/>
    </location>
    <ligand>
        <name>substrate</name>
    </ligand>
</feature>
<comment type="similarity">
    <text evidence="1 5 6 10">Belongs to the histidinol dehydrogenase family.</text>
</comment>
<dbReference type="PIRSF" id="PIRSF000099">
    <property type="entry name" value="Histidinol_dh"/>
    <property type="match status" value="1"/>
</dbReference>
<feature type="binding site" evidence="5 8">
    <location>
        <position position="264"/>
    </location>
    <ligand>
        <name>substrate</name>
    </ligand>
</feature>
<dbReference type="Proteomes" id="UP000189733">
    <property type="component" value="Unassembled WGS sequence"/>
</dbReference>
<dbReference type="InterPro" id="IPR022695">
    <property type="entry name" value="Histidinol_DH_monofunct"/>
</dbReference>
<keyword evidence="2 5" id="KW-0479">Metal-binding</keyword>
<comment type="pathway">
    <text evidence="5">Amino-acid biosynthesis; L-histidine biosynthesis; L-histidine from 5-phospho-alpha-D-ribose 1-diphosphate: step 9/9.</text>
</comment>
<keyword evidence="5" id="KW-0028">Amino-acid biosynthesis</keyword>
<dbReference type="GO" id="GO:0004399">
    <property type="term" value="F:histidinol dehydrogenase activity"/>
    <property type="evidence" value="ECO:0007669"/>
    <property type="project" value="UniProtKB-UniRule"/>
</dbReference>
<feature type="binding site" evidence="5 9">
    <location>
        <position position="425"/>
    </location>
    <ligand>
        <name>Zn(2+)</name>
        <dbReference type="ChEBI" id="CHEBI:29105"/>
    </ligand>
</feature>
<evidence type="ECO:0000256" key="1">
    <source>
        <dbReference type="ARBA" id="ARBA00010178"/>
    </source>
</evidence>
<feature type="binding site" evidence="5 9">
    <location>
        <position position="366"/>
    </location>
    <ligand>
        <name>Zn(2+)</name>
        <dbReference type="ChEBI" id="CHEBI:29105"/>
    </ligand>
</feature>
<sequence length="434" mass="46208">MPCRIIACPDASQFDGIQEWLSGREDPGKNVDALVQEIIDTVRERGDEALAEYCRKFDCKTLTAGELRVHHHEITSALAEVSEETLAILTEAAENIRSFHSQQKEKSWWTTKEDGTILGQRVTPVERVGLYVPGGQGGETPLISSLLMNAIPAQVAGVSEIAVVTPPRADGTINPTLLAAAHLLGITEIYKTGSAWAIAALVYGTECIAPVDVIAGPGNIFVTTAKRLLTGKVGIDMIAGPSEISILADNSASAEWLAADMLSQAEHDSLASAVLITPDKALAENVQAQLAQQLEELPRKDIAAASLKDWGAIIVCDSLEAGAGIVNRIAPEHLELAVSDPWATLGSIRHAGAIFMGHHTPEPVGDYFAGPNHVLPTLGTARFSSALSVQTFCKKTSIIAAQPAFTEAHAHKIAQLARLEGLEAHARSVEKRSK</sequence>
<evidence type="ECO:0000256" key="5">
    <source>
        <dbReference type="HAMAP-Rule" id="MF_01024"/>
    </source>
</evidence>
<comment type="catalytic activity">
    <reaction evidence="5">
        <text>L-histidinol + 2 NAD(+) + H2O = L-histidine + 2 NADH + 3 H(+)</text>
        <dbReference type="Rhea" id="RHEA:20641"/>
        <dbReference type="ChEBI" id="CHEBI:15377"/>
        <dbReference type="ChEBI" id="CHEBI:15378"/>
        <dbReference type="ChEBI" id="CHEBI:57540"/>
        <dbReference type="ChEBI" id="CHEBI:57595"/>
        <dbReference type="ChEBI" id="CHEBI:57699"/>
        <dbReference type="ChEBI" id="CHEBI:57945"/>
        <dbReference type="EC" id="1.1.1.23"/>
    </reaction>
</comment>
<proteinExistence type="inferred from homology"/>
<protein>
    <recommendedName>
        <fullName evidence="5">Histidinol dehydrogenase</fullName>
        <shortName evidence="5">HDH</shortName>
        <ecNumber evidence="5">1.1.1.23</ecNumber>
    </recommendedName>
</protein>
<evidence type="ECO:0000256" key="10">
    <source>
        <dbReference type="RuleBase" id="RU004175"/>
    </source>
</evidence>
<dbReference type="InterPro" id="IPR016161">
    <property type="entry name" value="Ald_DH/histidinol_DH"/>
</dbReference>
<dbReference type="HAMAP" id="MF_01024">
    <property type="entry name" value="HisD"/>
    <property type="match status" value="1"/>
</dbReference>
<feature type="active site" description="Proton acceptor" evidence="5 7">
    <location>
        <position position="333"/>
    </location>
</feature>
<feature type="binding site" evidence="5 8">
    <location>
        <position position="242"/>
    </location>
    <ligand>
        <name>substrate</name>
    </ligand>
</feature>
<feature type="binding site" evidence="5 9">
    <location>
        <position position="264"/>
    </location>
    <ligand>
        <name>Zn(2+)</name>
        <dbReference type="ChEBI" id="CHEBI:29105"/>
    </ligand>
</feature>
<evidence type="ECO:0000256" key="4">
    <source>
        <dbReference type="ARBA" id="ARBA00023002"/>
    </source>
</evidence>
<evidence type="ECO:0000256" key="8">
    <source>
        <dbReference type="PIRSR" id="PIRSR000099-3"/>
    </source>
</evidence>
<dbReference type="GO" id="GO:0051287">
    <property type="term" value="F:NAD binding"/>
    <property type="evidence" value="ECO:0007669"/>
    <property type="project" value="InterPro"/>
</dbReference>
<dbReference type="GO" id="GO:0000105">
    <property type="term" value="P:L-histidine biosynthetic process"/>
    <property type="evidence" value="ECO:0007669"/>
    <property type="project" value="UniProtKB-UniRule"/>
</dbReference>
<evidence type="ECO:0000313" key="12">
    <source>
        <dbReference type="Proteomes" id="UP000189733"/>
    </source>
</evidence>
<comment type="caution">
    <text evidence="5">Lacks conserved residue(s) required for the propagation of feature annotation.</text>
</comment>
<dbReference type="PANTHER" id="PTHR21256:SF2">
    <property type="entry name" value="HISTIDINE BIOSYNTHESIS TRIFUNCTIONAL PROTEIN"/>
    <property type="match status" value="1"/>
</dbReference>
<evidence type="ECO:0000256" key="6">
    <source>
        <dbReference type="PIRNR" id="PIRNR000099"/>
    </source>
</evidence>
<feature type="binding site" evidence="5 8">
    <location>
        <position position="366"/>
    </location>
    <ligand>
        <name>substrate</name>
    </ligand>
</feature>
<dbReference type="GO" id="GO:0005829">
    <property type="term" value="C:cytosol"/>
    <property type="evidence" value="ECO:0007669"/>
    <property type="project" value="TreeGrafter"/>
</dbReference>
<feature type="binding site" evidence="5 8">
    <location>
        <position position="425"/>
    </location>
    <ligand>
        <name>substrate</name>
    </ligand>
</feature>
<evidence type="ECO:0000256" key="2">
    <source>
        <dbReference type="ARBA" id="ARBA00022723"/>
    </source>
</evidence>
<dbReference type="FunFam" id="3.40.50.1980:FF:000026">
    <property type="entry name" value="Histidinol dehydrogenase"/>
    <property type="match status" value="1"/>
</dbReference>